<evidence type="ECO:0000313" key="9">
    <source>
        <dbReference type="Proteomes" id="UP000198518"/>
    </source>
</evidence>
<dbReference type="Proteomes" id="UP000198518">
    <property type="component" value="Unassembled WGS sequence"/>
</dbReference>
<organism evidence="8 9">
    <name type="scientific">Halobacterium jilantaiense</name>
    <dbReference type="NCBI Taxonomy" id="355548"/>
    <lineage>
        <taxon>Archaea</taxon>
        <taxon>Methanobacteriati</taxon>
        <taxon>Methanobacteriota</taxon>
        <taxon>Stenosarchaea group</taxon>
        <taxon>Halobacteria</taxon>
        <taxon>Halobacteriales</taxon>
        <taxon>Halobacteriaceae</taxon>
        <taxon>Halobacterium</taxon>
    </lineage>
</organism>
<accession>A0A1I0NXV3</accession>
<evidence type="ECO:0000256" key="6">
    <source>
        <dbReference type="SAM" id="Phobius"/>
    </source>
</evidence>
<evidence type="ECO:0000313" key="8">
    <source>
        <dbReference type="EMBL" id="SEW06748.1"/>
    </source>
</evidence>
<dbReference type="GO" id="GO:0005886">
    <property type="term" value="C:plasma membrane"/>
    <property type="evidence" value="ECO:0007669"/>
    <property type="project" value="UniProtKB-SubCell"/>
</dbReference>
<dbReference type="EMBL" id="FOJA01000001">
    <property type="protein sequence ID" value="SEW06748.1"/>
    <property type="molecule type" value="Genomic_DNA"/>
</dbReference>
<keyword evidence="3 6" id="KW-0812">Transmembrane</keyword>
<evidence type="ECO:0000256" key="4">
    <source>
        <dbReference type="ARBA" id="ARBA00022989"/>
    </source>
</evidence>
<keyword evidence="5 6" id="KW-0472">Membrane</keyword>
<dbReference type="InterPro" id="IPR005115">
    <property type="entry name" value="Gly_transporter"/>
</dbReference>
<keyword evidence="2" id="KW-1003">Cell membrane</keyword>
<sequence length="209" mass="20648">MVTAFDVMNAVGLVAFGTVGSLKAADAEFDVLGVAVLGVLTALGGGATRDVLVGRVPAILQSTTDVGFALAGVLLAVVLTRRMGDGLLDHPAVVLPDAIGLAAFAASGALVGVEAGVSPFGVVVLGTVTGVGGGLVSDVLLQRVPFVLAEDFYATCAVAGSAALWLVVELAGVGPGLGAAAGAGSTLALRLLAIRFDWRLPTVRLDTAT</sequence>
<dbReference type="STRING" id="355548.SAMN04487945_1242"/>
<evidence type="ECO:0000256" key="2">
    <source>
        <dbReference type="ARBA" id="ARBA00022475"/>
    </source>
</evidence>
<proteinExistence type="predicted"/>
<dbReference type="Pfam" id="PF03458">
    <property type="entry name" value="Gly_transporter"/>
    <property type="match status" value="2"/>
</dbReference>
<protein>
    <submittedName>
        <fullName evidence="8">Uncharacterized membrane protein YeiH</fullName>
    </submittedName>
</protein>
<feature type="transmembrane region" description="Helical" evidence="6">
    <location>
        <begin position="152"/>
        <end position="171"/>
    </location>
</feature>
<evidence type="ECO:0000256" key="5">
    <source>
        <dbReference type="ARBA" id="ARBA00023136"/>
    </source>
</evidence>
<comment type="subcellular location">
    <subcellularLocation>
        <location evidence="1">Cell membrane</location>
        <topology evidence="1">Multi-pass membrane protein</topology>
    </subcellularLocation>
</comment>
<dbReference type="PANTHER" id="PTHR30506:SF3">
    <property type="entry name" value="UPF0126 INNER MEMBRANE PROTEIN YADS-RELATED"/>
    <property type="match status" value="1"/>
</dbReference>
<keyword evidence="9" id="KW-1185">Reference proteome</keyword>
<evidence type="ECO:0000259" key="7">
    <source>
        <dbReference type="Pfam" id="PF03458"/>
    </source>
</evidence>
<feature type="transmembrane region" description="Helical" evidence="6">
    <location>
        <begin position="119"/>
        <end position="140"/>
    </location>
</feature>
<feature type="transmembrane region" description="Helical" evidence="6">
    <location>
        <begin position="177"/>
        <end position="194"/>
    </location>
</feature>
<reference evidence="8 9" key="1">
    <citation type="submission" date="2016-10" db="EMBL/GenBank/DDBJ databases">
        <authorList>
            <person name="de Groot N.N."/>
        </authorList>
    </citation>
    <scope>NUCLEOTIDE SEQUENCE [LARGE SCALE GENOMIC DNA]</scope>
    <source>
        <strain evidence="8 9">CGMCC 1.5337</strain>
    </source>
</reference>
<feature type="transmembrane region" description="Helical" evidence="6">
    <location>
        <begin position="59"/>
        <end position="80"/>
    </location>
</feature>
<feature type="domain" description="Glycine transporter" evidence="7">
    <location>
        <begin position="96"/>
        <end position="167"/>
    </location>
</feature>
<evidence type="ECO:0000256" key="3">
    <source>
        <dbReference type="ARBA" id="ARBA00022692"/>
    </source>
</evidence>
<name>A0A1I0NXV3_9EURY</name>
<feature type="domain" description="Glycine transporter" evidence="7">
    <location>
        <begin position="7"/>
        <end position="80"/>
    </location>
</feature>
<dbReference type="AlphaFoldDB" id="A0A1I0NXV3"/>
<feature type="transmembrane region" description="Helical" evidence="6">
    <location>
        <begin position="92"/>
        <end position="113"/>
    </location>
</feature>
<gene>
    <name evidence="8" type="ORF">SAMN04487945_1242</name>
</gene>
<feature type="transmembrane region" description="Helical" evidence="6">
    <location>
        <begin position="29"/>
        <end position="47"/>
    </location>
</feature>
<keyword evidence="4 6" id="KW-1133">Transmembrane helix</keyword>
<evidence type="ECO:0000256" key="1">
    <source>
        <dbReference type="ARBA" id="ARBA00004651"/>
    </source>
</evidence>
<dbReference type="PANTHER" id="PTHR30506">
    <property type="entry name" value="INNER MEMBRANE PROTEIN"/>
    <property type="match status" value="1"/>
</dbReference>